<feature type="transmembrane region" description="Helical" evidence="7">
    <location>
        <begin position="390"/>
        <end position="412"/>
    </location>
</feature>
<comment type="subcellular location">
    <subcellularLocation>
        <location evidence="1">Membrane</location>
        <topology evidence="1">Multi-pass membrane protein</topology>
    </subcellularLocation>
</comment>
<protein>
    <submittedName>
        <fullName evidence="9 11">Vitamin H transporter</fullName>
    </submittedName>
</protein>
<dbReference type="InterPro" id="IPR011701">
    <property type="entry name" value="MFS"/>
</dbReference>
<evidence type="ECO:0000256" key="7">
    <source>
        <dbReference type="SAM" id="Phobius"/>
    </source>
</evidence>
<keyword evidence="4 7" id="KW-1133">Transmembrane helix</keyword>
<dbReference type="FunFam" id="1.20.1250.20:FF:000064">
    <property type="entry name" value="MFS allantoate transporter"/>
    <property type="match status" value="1"/>
</dbReference>
<reference evidence="9 11" key="1">
    <citation type="journal article" date="2020" name="Stud. Mycol.">
        <title>101 Dothideomycetes genomes: a test case for predicting lifestyles and emergence of pathogens.</title>
        <authorList>
            <person name="Haridas S."/>
            <person name="Albert R."/>
            <person name="Binder M."/>
            <person name="Bloem J."/>
            <person name="Labutti K."/>
            <person name="Salamov A."/>
            <person name="Andreopoulos B."/>
            <person name="Baker S."/>
            <person name="Barry K."/>
            <person name="Bills G."/>
            <person name="Bluhm B."/>
            <person name="Cannon C."/>
            <person name="Castanera R."/>
            <person name="Culley D."/>
            <person name="Daum C."/>
            <person name="Ezra D."/>
            <person name="Gonzalez J."/>
            <person name="Henrissat B."/>
            <person name="Kuo A."/>
            <person name="Liang C."/>
            <person name="Lipzen A."/>
            <person name="Lutzoni F."/>
            <person name="Magnuson J."/>
            <person name="Mondo S."/>
            <person name="Nolan M."/>
            <person name="Ohm R."/>
            <person name="Pangilinan J."/>
            <person name="Park H.-J."/>
            <person name="Ramirez L."/>
            <person name="Alfaro M."/>
            <person name="Sun H."/>
            <person name="Tritt A."/>
            <person name="Yoshinaga Y."/>
            <person name="Zwiers L.-H."/>
            <person name="Turgeon B."/>
            <person name="Goodwin S."/>
            <person name="Spatafora J."/>
            <person name="Crous P."/>
            <person name="Grigoriev I."/>
        </authorList>
    </citation>
    <scope>NUCLEOTIDE SEQUENCE</scope>
    <source>
        <strain evidence="9 11">CBS 304.34</strain>
    </source>
</reference>
<dbReference type="PANTHER" id="PTHR43791">
    <property type="entry name" value="PERMEASE-RELATED"/>
    <property type="match status" value="1"/>
</dbReference>
<feature type="transmembrane region" description="Helical" evidence="7">
    <location>
        <begin position="358"/>
        <end position="378"/>
    </location>
</feature>
<organism evidence="9">
    <name type="scientific">Mytilinidion resinicola</name>
    <dbReference type="NCBI Taxonomy" id="574789"/>
    <lineage>
        <taxon>Eukaryota</taxon>
        <taxon>Fungi</taxon>
        <taxon>Dikarya</taxon>
        <taxon>Ascomycota</taxon>
        <taxon>Pezizomycotina</taxon>
        <taxon>Dothideomycetes</taxon>
        <taxon>Pleosporomycetidae</taxon>
        <taxon>Mytilinidiales</taxon>
        <taxon>Mytilinidiaceae</taxon>
        <taxon>Mytilinidion</taxon>
    </lineage>
</organism>
<dbReference type="PANTHER" id="PTHR43791:SF103">
    <property type="entry name" value="MAJOR FACILITATOR SUPERFAMILY (MFS) PROFILE DOMAIN-CONTAINING PROTEIN-RELATED"/>
    <property type="match status" value="1"/>
</dbReference>
<accession>A0A6A6Z6W2</accession>
<feature type="transmembrane region" description="Helical" evidence="7">
    <location>
        <begin position="196"/>
        <end position="216"/>
    </location>
</feature>
<keyword evidence="3 7" id="KW-0812">Transmembrane</keyword>
<feature type="domain" description="Major facilitator superfamily (MFS) profile" evidence="8">
    <location>
        <begin position="37"/>
        <end position="447"/>
    </location>
</feature>
<sequence>MAATTDITHDEEKQGTVDLVIIDEEEKRILRKIDLHLMPLMFITYALQYLDKITLGYAAVYGLREDTHLVGQQYSWASSIFYFGYLTASLPGSVGFVKFPIGKYLATTMFIWSIILACHGAVNSFASLMAVRFFLGALESVISPGFSLITGLWYKPSEHGWRHGIWFAGNGSAAIVGGLLSYAIGYTDGVLAAWRWMFIIFGLVTFAWSAVILFFLPDSALKARWLTPHEREIAHSRPQKQTHSFKSNEWKRFQAIEAAKDPKTWLLFFYTIFTSMPNGGYTNFSSLIIKGFNYGQLDTLLLTMPQGACQVIMVLISSYLTSKLRKSRCIIITVLLCISLFGWALVGYLPPDQVGAKLFGVFIFGAYAAAFPLSLSMIASDVAGYTKKTVTSGILFLAYCAGNIAGPQVFLAKEAPFYRTGCKTYIICLCLGILTIMTLRQYMDWENKRRDRLQGIVVEVEPKKNGAEGVVGLPTFGLDETDWEQENFRYIL</sequence>
<reference evidence="11" key="2">
    <citation type="submission" date="2020-04" db="EMBL/GenBank/DDBJ databases">
        <authorList>
            <consortium name="NCBI Genome Project"/>
        </authorList>
    </citation>
    <scope>NUCLEOTIDE SEQUENCE</scope>
    <source>
        <strain evidence="11">CBS 304.34</strain>
    </source>
</reference>
<dbReference type="SUPFAM" id="SSF103473">
    <property type="entry name" value="MFS general substrate transporter"/>
    <property type="match status" value="1"/>
</dbReference>
<feature type="transmembrane region" description="Helical" evidence="7">
    <location>
        <begin position="304"/>
        <end position="322"/>
    </location>
</feature>
<feature type="transmembrane region" description="Helical" evidence="7">
    <location>
        <begin position="265"/>
        <end position="284"/>
    </location>
</feature>
<evidence type="ECO:0000256" key="6">
    <source>
        <dbReference type="ARBA" id="ARBA00037968"/>
    </source>
</evidence>
<keyword evidence="10" id="KW-1185">Reference proteome</keyword>
<feature type="transmembrane region" description="Helical" evidence="7">
    <location>
        <begin position="329"/>
        <end position="346"/>
    </location>
</feature>
<evidence type="ECO:0000256" key="2">
    <source>
        <dbReference type="ARBA" id="ARBA00022448"/>
    </source>
</evidence>
<dbReference type="GeneID" id="54455776"/>
<feature type="transmembrane region" description="Helical" evidence="7">
    <location>
        <begin position="104"/>
        <end position="122"/>
    </location>
</feature>
<evidence type="ECO:0000256" key="5">
    <source>
        <dbReference type="ARBA" id="ARBA00023136"/>
    </source>
</evidence>
<comment type="similarity">
    <text evidence="6">Belongs to the major facilitator superfamily. Allantoate permease family.</text>
</comment>
<dbReference type="OrthoDB" id="6730379at2759"/>
<evidence type="ECO:0000313" key="10">
    <source>
        <dbReference type="Proteomes" id="UP000504636"/>
    </source>
</evidence>
<dbReference type="RefSeq" id="XP_033583734.1">
    <property type="nucleotide sequence ID" value="XM_033714883.1"/>
</dbReference>
<dbReference type="GO" id="GO:0022857">
    <property type="term" value="F:transmembrane transporter activity"/>
    <property type="evidence" value="ECO:0007669"/>
    <property type="project" value="InterPro"/>
</dbReference>
<dbReference type="InterPro" id="IPR036259">
    <property type="entry name" value="MFS_trans_sf"/>
</dbReference>
<dbReference type="EMBL" id="MU003692">
    <property type="protein sequence ID" value="KAF2816770.1"/>
    <property type="molecule type" value="Genomic_DNA"/>
</dbReference>
<feature type="transmembrane region" description="Helical" evidence="7">
    <location>
        <begin position="424"/>
        <end position="443"/>
    </location>
</feature>
<dbReference type="InterPro" id="IPR020846">
    <property type="entry name" value="MFS_dom"/>
</dbReference>
<keyword evidence="5 7" id="KW-0472">Membrane</keyword>
<dbReference type="AlphaFoldDB" id="A0A6A6Z6W2"/>
<reference evidence="11" key="3">
    <citation type="submission" date="2025-04" db="UniProtKB">
        <authorList>
            <consortium name="RefSeq"/>
        </authorList>
    </citation>
    <scope>IDENTIFICATION</scope>
    <source>
        <strain evidence="11">CBS 304.34</strain>
    </source>
</reference>
<feature type="transmembrane region" description="Helical" evidence="7">
    <location>
        <begin position="37"/>
        <end position="60"/>
    </location>
</feature>
<feature type="transmembrane region" description="Helical" evidence="7">
    <location>
        <begin position="80"/>
        <end position="97"/>
    </location>
</feature>
<feature type="transmembrane region" description="Helical" evidence="7">
    <location>
        <begin position="134"/>
        <end position="153"/>
    </location>
</feature>
<keyword evidence="2" id="KW-0813">Transport</keyword>
<gene>
    <name evidence="9 11" type="ORF">BDZ99DRAFT_373605</name>
</gene>
<evidence type="ECO:0000259" key="8">
    <source>
        <dbReference type="PROSITE" id="PS50850"/>
    </source>
</evidence>
<name>A0A6A6Z6W2_9PEZI</name>
<evidence type="ECO:0000256" key="4">
    <source>
        <dbReference type="ARBA" id="ARBA00022989"/>
    </source>
</evidence>
<evidence type="ECO:0000256" key="1">
    <source>
        <dbReference type="ARBA" id="ARBA00004141"/>
    </source>
</evidence>
<evidence type="ECO:0000256" key="3">
    <source>
        <dbReference type="ARBA" id="ARBA00022692"/>
    </source>
</evidence>
<dbReference type="PROSITE" id="PS50850">
    <property type="entry name" value="MFS"/>
    <property type="match status" value="1"/>
</dbReference>
<dbReference type="Pfam" id="PF07690">
    <property type="entry name" value="MFS_1"/>
    <property type="match status" value="1"/>
</dbReference>
<evidence type="ECO:0000313" key="11">
    <source>
        <dbReference type="RefSeq" id="XP_033583734.1"/>
    </source>
</evidence>
<evidence type="ECO:0000313" key="9">
    <source>
        <dbReference type="EMBL" id="KAF2816770.1"/>
    </source>
</evidence>
<dbReference type="GO" id="GO:0016020">
    <property type="term" value="C:membrane"/>
    <property type="evidence" value="ECO:0007669"/>
    <property type="project" value="UniProtKB-SubCell"/>
</dbReference>
<feature type="transmembrane region" description="Helical" evidence="7">
    <location>
        <begin position="165"/>
        <end position="184"/>
    </location>
</feature>
<proteinExistence type="inferred from homology"/>
<dbReference type="Gene3D" id="1.20.1250.20">
    <property type="entry name" value="MFS general substrate transporter like domains"/>
    <property type="match status" value="2"/>
</dbReference>
<dbReference type="Proteomes" id="UP000504636">
    <property type="component" value="Unplaced"/>
</dbReference>